<evidence type="ECO:0000256" key="1">
    <source>
        <dbReference type="SAM" id="MobiDB-lite"/>
    </source>
</evidence>
<evidence type="ECO:0000313" key="2">
    <source>
        <dbReference type="EMBL" id="GAA4780768.1"/>
    </source>
</evidence>
<dbReference type="RefSeq" id="WP_345301308.1">
    <property type="nucleotide sequence ID" value="NZ_BAABJE010000001.1"/>
</dbReference>
<protein>
    <submittedName>
        <fullName evidence="2">DUF2939 domain-containing protein</fullName>
    </submittedName>
</protein>
<evidence type="ECO:0000313" key="3">
    <source>
        <dbReference type="Proteomes" id="UP001499959"/>
    </source>
</evidence>
<gene>
    <name evidence="2" type="ORF">GCM10023307_00930</name>
</gene>
<feature type="compositionally biased region" description="Low complexity" evidence="1">
    <location>
        <begin position="119"/>
        <end position="131"/>
    </location>
</feature>
<keyword evidence="3" id="KW-1185">Reference proteome</keyword>
<organism evidence="2 3">
    <name type="scientific">Lysobacter hankyongensis</name>
    <dbReference type="NCBI Taxonomy" id="1176535"/>
    <lineage>
        <taxon>Bacteria</taxon>
        <taxon>Pseudomonadati</taxon>
        <taxon>Pseudomonadota</taxon>
        <taxon>Gammaproteobacteria</taxon>
        <taxon>Lysobacterales</taxon>
        <taxon>Lysobacteraceae</taxon>
        <taxon>Lysobacter</taxon>
    </lineage>
</organism>
<reference evidence="3" key="1">
    <citation type="journal article" date="2019" name="Int. J. Syst. Evol. Microbiol.">
        <title>The Global Catalogue of Microorganisms (GCM) 10K type strain sequencing project: providing services to taxonomists for standard genome sequencing and annotation.</title>
        <authorList>
            <consortium name="The Broad Institute Genomics Platform"/>
            <consortium name="The Broad Institute Genome Sequencing Center for Infectious Disease"/>
            <person name="Wu L."/>
            <person name="Ma J."/>
        </authorList>
    </citation>
    <scope>NUCLEOTIDE SEQUENCE [LARGE SCALE GENOMIC DNA]</scope>
    <source>
        <strain evidence="3">JCM 18204</strain>
    </source>
</reference>
<comment type="caution">
    <text evidence="2">The sequence shown here is derived from an EMBL/GenBank/DDBJ whole genome shotgun (WGS) entry which is preliminary data.</text>
</comment>
<sequence>MSRILRSLLVVSALAFVVWAYFAPHLTMRAMRLAAERGDAGALAAHVDFPAVREDLKAQFSAAASDRIGGDGSGGWRDFGAALATAAAAPAIDALVSEESLMLLFAGRDMARGRLIAQPAAAPARTPQSASGNDAARPRWNPAMGYADLSTFTVRFDLNDDPALPATLVFKRHRLLWWKLSAVRLPPLPE</sequence>
<name>A0ABP9AGG2_9GAMM</name>
<accession>A0ABP9AGG2</accession>
<dbReference type="Pfam" id="PF11159">
    <property type="entry name" value="DUF2939"/>
    <property type="match status" value="1"/>
</dbReference>
<proteinExistence type="predicted"/>
<dbReference type="EMBL" id="BAABJE010000001">
    <property type="protein sequence ID" value="GAA4780768.1"/>
    <property type="molecule type" value="Genomic_DNA"/>
</dbReference>
<dbReference type="Proteomes" id="UP001499959">
    <property type="component" value="Unassembled WGS sequence"/>
</dbReference>
<dbReference type="InterPro" id="IPR021330">
    <property type="entry name" value="DUF2939"/>
</dbReference>
<feature type="region of interest" description="Disordered" evidence="1">
    <location>
        <begin position="119"/>
        <end position="138"/>
    </location>
</feature>